<organism evidence="12 13">
    <name type="scientific">Brevibacterium aurantiacum</name>
    <dbReference type="NCBI Taxonomy" id="273384"/>
    <lineage>
        <taxon>Bacteria</taxon>
        <taxon>Bacillati</taxon>
        <taxon>Actinomycetota</taxon>
        <taxon>Actinomycetes</taxon>
        <taxon>Micrococcales</taxon>
        <taxon>Brevibacteriaceae</taxon>
        <taxon>Brevibacterium</taxon>
    </lineage>
</organism>
<reference evidence="12 13" key="1">
    <citation type="submission" date="2019-07" db="EMBL/GenBank/DDBJ databases">
        <title>Draft genome sequence of Brevibacterium aurantiacum XU54 isolated from Xinjiang China.</title>
        <authorList>
            <person name="Xu X."/>
        </authorList>
    </citation>
    <scope>NUCLEOTIDE SEQUENCE [LARGE SCALE GENOMIC DNA]</scope>
    <source>
        <strain evidence="12 13">XU54</strain>
    </source>
</reference>
<evidence type="ECO:0000256" key="2">
    <source>
        <dbReference type="ARBA" id="ARBA00001966"/>
    </source>
</evidence>
<keyword evidence="5" id="KW-0500">Molybdenum</keyword>
<evidence type="ECO:0000259" key="11">
    <source>
        <dbReference type="Pfam" id="PF01568"/>
    </source>
</evidence>
<dbReference type="Pfam" id="PF01568">
    <property type="entry name" value="Molydop_binding"/>
    <property type="match status" value="1"/>
</dbReference>
<evidence type="ECO:0000256" key="3">
    <source>
        <dbReference type="ARBA" id="ARBA00010312"/>
    </source>
</evidence>
<evidence type="ECO:0000313" key="13">
    <source>
        <dbReference type="Proteomes" id="UP000316406"/>
    </source>
</evidence>
<name>A0A556C6H8_BREAU</name>
<dbReference type="PIRSF" id="PIRSF000144">
    <property type="entry name" value="CbbBc"/>
    <property type="match status" value="1"/>
</dbReference>
<comment type="similarity">
    <text evidence="3">Belongs to the prokaryotic molybdopterin-containing oxidoreductase family.</text>
</comment>
<evidence type="ECO:0000256" key="6">
    <source>
        <dbReference type="ARBA" id="ARBA00022723"/>
    </source>
</evidence>
<dbReference type="SUPFAM" id="SSF53706">
    <property type="entry name" value="Formate dehydrogenase/DMSO reductase, domains 1-3"/>
    <property type="match status" value="1"/>
</dbReference>
<evidence type="ECO:0000256" key="1">
    <source>
        <dbReference type="ARBA" id="ARBA00001942"/>
    </source>
</evidence>
<keyword evidence="13" id="KW-1185">Reference proteome</keyword>
<evidence type="ECO:0000256" key="5">
    <source>
        <dbReference type="ARBA" id="ARBA00022505"/>
    </source>
</evidence>
<feature type="domain" description="Molybdopterin dinucleotide-binding" evidence="11">
    <location>
        <begin position="654"/>
        <end position="760"/>
    </location>
</feature>
<dbReference type="InterPro" id="IPR050123">
    <property type="entry name" value="Prok_molybdopt-oxidoreductase"/>
</dbReference>
<evidence type="ECO:0000256" key="9">
    <source>
        <dbReference type="ARBA" id="ARBA00023014"/>
    </source>
</evidence>
<dbReference type="SUPFAM" id="SSF50692">
    <property type="entry name" value="ADC-like"/>
    <property type="match status" value="1"/>
</dbReference>
<evidence type="ECO:0000256" key="8">
    <source>
        <dbReference type="ARBA" id="ARBA00023004"/>
    </source>
</evidence>
<protein>
    <submittedName>
        <fullName evidence="12">FdhF/YdeP family oxidoreductase</fullName>
    </submittedName>
</protein>
<proteinExistence type="inferred from homology"/>
<evidence type="ECO:0000313" key="12">
    <source>
        <dbReference type="EMBL" id="TSI12608.1"/>
    </source>
</evidence>
<keyword evidence="9" id="KW-0411">Iron-sulfur</keyword>
<dbReference type="AlphaFoldDB" id="A0A556C6H8"/>
<dbReference type="EMBL" id="VLTK01000015">
    <property type="protein sequence ID" value="TSI12608.1"/>
    <property type="molecule type" value="Genomic_DNA"/>
</dbReference>
<evidence type="ECO:0000259" key="10">
    <source>
        <dbReference type="Pfam" id="PF00384"/>
    </source>
</evidence>
<dbReference type="Proteomes" id="UP000316406">
    <property type="component" value="Unassembled WGS sequence"/>
</dbReference>
<gene>
    <name evidence="12" type="ORF">FO013_19225</name>
</gene>
<dbReference type="CDD" id="cd02767">
    <property type="entry name" value="MopB_ydeP"/>
    <property type="match status" value="1"/>
</dbReference>
<comment type="cofactor">
    <cofactor evidence="1">
        <name>Mo-bis(molybdopterin guanine dinucleotide)</name>
        <dbReference type="ChEBI" id="CHEBI:60539"/>
    </cofactor>
</comment>
<dbReference type="InterPro" id="IPR006656">
    <property type="entry name" value="Mopterin_OxRdtase"/>
</dbReference>
<dbReference type="GO" id="GO:0043546">
    <property type="term" value="F:molybdopterin cofactor binding"/>
    <property type="evidence" value="ECO:0007669"/>
    <property type="project" value="InterPro"/>
</dbReference>
<dbReference type="GO" id="GO:0008863">
    <property type="term" value="F:formate dehydrogenase (NAD+) activity"/>
    <property type="evidence" value="ECO:0007669"/>
    <property type="project" value="InterPro"/>
</dbReference>
<dbReference type="PANTHER" id="PTHR43105">
    <property type="entry name" value="RESPIRATORY NITRATE REDUCTASE"/>
    <property type="match status" value="1"/>
</dbReference>
<dbReference type="InterPro" id="IPR037951">
    <property type="entry name" value="MopB_CT_YdeP"/>
</dbReference>
<dbReference type="GO" id="GO:0030151">
    <property type="term" value="F:molybdenum ion binding"/>
    <property type="evidence" value="ECO:0007669"/>
    <property type="project" value="InterPro"/>
</dbReference>
<dbReference type="InterPro" id="IPR041953">
    <property type="entry name" value="YdeP_MopB"/>
</dbReference>
<dbReference type="InterPro" id="IPR010046">
    <property type="entry name" value="Mopterin_OxRdtse_a_bac"/>
</dbReference>
<dbReference type="Gene3D" id="3.40.228.10">
    <property type="entry name" value="Dimethylsulfoxide Reductase, domain 2"/>
    <property type="match status" value="1"/>
</dbReference>
<accession>A0A556C6H8</accession>
<comment type="cofactor">
    <cofactor evidence="2">
        <name>[4Fe-4S] cluster</name>
        <dbReference type="ChEBI" id="CHEBI:49883"/>
    </cofactor>
</comment>
<evidence type="ECO:0000256" key="4">
    <source>
        <dbReference type="ARBA" id="ARBA00022485"/>
    </source>
</evidence>
<evidence type="ECO:0000256" key="7">
    <source>
        <dbReference type="ARBA" id="ARBA00023002"/>
    </source>
</evidence>
<keyword evidence="8" id="KW-0408">Iron</keyword>
<dbReference type="RefSeq" id="WP_143924172.1">
    <property type="nucleotide sequence ID" value="NZ_VLTK01000015.1"/>
</dbReference>
<feature type="domain" description="Molybdopterin oxidoreductase" evidence="10">
    <location>
        <begin position="126"/>
        <end position="500"/>
    </location>
</feature>
<dbReference type="OrthoDB" id="9759518at2"/>
<keyword evidence="6" id="KW-0479">Metal-binding</keyword>
<dbReference type="CDD" id="cd02787">
    <property type="entry name" value="MopB_CT_ydeP"/>
    <property type="match status" value="1"/>
</dbReference>
<keyword evidence="4" id="KW-0004">4Fe-4S</keyword>
<dbReference type="GO" id="GO:0016020">
    <property type="term" value="C:membrane"/>
    <property type="evidence" value="ECO:0007669"/>
    <property type="project" value="TreeGrafter"/>
</dbReference>
<dbReference type="Gene3D" id="3.40.50.740">
    <property type="match status" value="1"/>
</dbReference>
<dbReference type="Pfam" id="PF00384">
    <property type="entry name" value="Molybdopterin"/>
    <property type="match status" value="1"/>
</dbReference>
<dbReference type="PANTHER" id="PTHR43105:SF4">
    <property type="entry name" value="PROTEIN YDEP"/>
    <property type="match status" value="1"/>
</dbReference>
<sequence>MTRVRGRKVEFDDIDESDLVVTEPKTAAAGLKAVEVSFERGLKQGGASRTVRSMLRVNQPDGVDCPGCAWPESITGDRKKIEFCENGAKALAEENTTRVATPGWWAQHPISVLEKKTEYWLGQSGRITHPMIIREGETHYSPLEWSEAFEIIGEHIRATEPDRSVFYTSGRTPNETAFLYQLLARSIGTNNLPDCSNMCHESSGSALSPTIGIGKGTVSLEDLNKAELIFVVGQNPGTNHPRMLGSLAECRRNGGKVVAVNPLPEAGLLNFKDPQTPKGLLADGERTSDEFLQIRVGGDQALFQALGHLLLKMEAEAPGTVVDRDFVDSSTEGFASYAQAREELDWDETELATGLKRAEIEHVAGMLATSKATIFCWALGITQQPHSVDTIKEIVNLLLLQGNFGKPGAGACPVRGHSNVQGDRTFGVWEKPKEEFLHLLDTEFGIDAPREHGYDSTEAMRAMARGDVDVFMALGGNLAMANSDTALMESGLKQTGLTVHISTKPNRSHVVHGKTSIILPTLGRTDRDDKHPGGAQFLSVENSMSVVSKTQGRLEPVSDHLLAEPVLLARIAEAVFGPDHVVDWKAMAQDYDVIRDHASRVIPGTENFNTRVRDKYGFVLPNPPRDERSFATEEGRAQFTTRQLEYLIPPEGHLILQTMRSHDQYNTTFYGLDDRYRGISGGRRVILINPADLAPAGVEDRQLVDVVSVFNGEERRAEKFRMVSYPTARGCVAAYFPEANALVHRDLVARESNTPGFKAVMVRFEPRADDRDEVVEATMAEASTVQNSAEAPAASSVS</sequence>
<dbReference type="InterPro" id="IPR006657">
    <property type="entry name" value="MoPterin_dinucl-bd_dom"/>
</dbReference>
<dbReference type="NCBIfam" id="TIGR01701">
    <property type="entry name" value="Fdhalpha-like"/>
    <property type="match status" value="1"/>
</dbReference>
<keyword evidence="7" id="KW-0560">Oxidoreductase</keyword>
<dbReference type="InterPro" id="IPR009010">
    <property type="entry name" value="Asp_de-COase-like_dom_sf"/>
</dbReference>
<dbReference type="GO" id="GO:0051539">
    <property type="term" value="F:4 iron, 4 sulfur cluster binding"/>
    <property type="evidence" value="ECO:0007669"/>
    <property type="project" value="UniProtKB-KW"/>
</dbReference>
<comment type="caution">
    <text evidence="12">The sequence shown here is derived from an EMBL/GenBank/DDBJ whole genome shotgun (WGS) entry which is preliminary data.</text>
</comment>